<evidence type="ECO:0000313" key="2">
    <source>
        <dbReference type="Proteomes" id="UP000008744"/>
    </source>
</evidence>
<dbReference type="HOGENOM" id="CLU_2063872_0_0_1"/>
<keyword evidence="2" id="KW-1185">Reference proteome</keyword>
<dbReference type="AlphaFoldDB" id="B4HDC9"/>
<protein>
    <submittedName>
        <fullName evidence="1">GL13158</fullName>
    </submittedName>
</protein>
<dbReference type="Proteomes" id="UP000008744">
    <property type="component" value="Unassembled WGS sequence"/>
</dbReference>
<reference evidence="1 2" key="1">
    <citation type="journal article" date="2007" name="Nature">
        <title>Evolution of genes and genomes on the Drosophila phylogeny.</title>
        <authorList>
            <consortium name="Drosophila 12 Genomes Consortium"/>
            <person name="Clark A.G."/>
            <person name="Eisen M.B."/>
            <person name="Smith D.R."/>
            <person name="Bergman C.M."/>
            <person name="Oliver B."/>
            <person name="Markow T.A."/>
            <person name="Kaufman T.C."/>
            <person name="Kellis M."/>
            <person name="Gelbart W."/>
            <person name="Iyer V.N."/>
            <person name="Pollard D.A."/>
            <person name="Sackton T.B."/>
            <person name="Larracuente A.M."/>
            <person name="Singh N.D."/>
            <person name="Abad J.P."/>
            <person name="Abt D.N."/>
            <person name="Adryan B."/>
            <person name="Aguade M."/>
            <person name="Akashi H."/>
            <person name="Anderson W.W."/>
            <person name="Aquadro C.F."/>
            <person name="Ardell D.H."/>
            <person name="Arguello R."/>
            <person name="Artieri C.G."/>
            <person name="Barbash D.A."/>
            <person name="Barker D."/>
            <person name="Barsanti P."/>
            <person name="Batterham P."/>
            <person name="Batzoglou S."/>
            <person name="Begun D."/>
            <person name="Bhutkar A."/>
            <person name="Blanco E."/>
            <person name="Bosak S.A."/>
            <person name="Bradley R.K."/>
            <person name="Brand A.D."/>
            <person name="Brent M.R."/>
            <person name="Brooks A.N."/>
            <person name="Brown R.H."/>
            <person name="Butlin R.K."/>
            <person name="Caggese C."/>
            <person name="Calvi B.R."/>
            <person name="Bernardo de Carvalho A."/>
            <person name="Caspi A."/>
            <person name="Castrezana S."/>
            <person name="Celniker S.E."/>
            <person name="Chang J.L."/>
            <person name="Chapple C."/>
            <person name="Chatterji S."/>
            <person name="Chinwalla A."/>
            <person name="Civetta A."/>
            <person name="Clifton S.W."/>
            <person name="Comeron J.M."/>
            <person name="Costello J.C."/>
            <person name="Coyne J.A."/>
            <person name="Daub J."/>
            <person name="David R.G."/>
            <person name="Delcher A.L."/>
            <person name="Delehaunty K."/>
            <person name="Do C.B."/>
            <person name="Ebling H."/>
            <person name="Edwards K."/>
            <person name="Eickbush T."/>
            <person name="Evans J.D."/>
            <person name="Filipski A."/>
            <person name="Findeiss S."/>
            <person name="Freyhult E."/>
            <person name="Fulton L."/>
            <person name="Fulton R."/>
            <person name="Garcia A.C."/>
            <person name="Gardiner A."/>
            <person name="Garfield D.A."/>
            <person name="Garvin B.E."/>
            <person name="Gibson G."/>
            <person name="Gilbert D."/>
            <person name="Gnerre S."/>
            <person name="Godfrey J."/>
            <person name="Good R."/>
            <person name="Gotea V."/>
            <person name="Gravely B."/>
            <person name="Greenberg A.J."/>
            <person name="Griffiths-Jones S."/>
            <person name="Gross S."/>
            <person name="Guigo R."/>
            <person name="Gustafson E.A."/>
            <person name="Haerty W."/>
            <person name="Hahn M.W."/>
            <person name="Halligan D.L."/>
            <person name="Halpern A.L."/>
            <person name="Halter G.M."/>
            <person name="Han M.V."/>
            <person name="Heger A."/>
            <person name="Hillier L."/>
            <person name="Hinrichs A.S."/>
            <person name="Holmes I."/>
            <person name="Hoskins R.A."/>
            <person name="Hubisz M.J."/>
            <person name="Hultmark D."/>
            <person name="Huntley M.A."/>
            <person name="Jaffe D.B."/>
            <person name="Jagadeeshan S."/>
            <person name="Jeck W.R."/>
            <person name="Johnson J."/>
            <person name="Jones C.D."/>
            <person name="Jordan W.C."/>
            <person name="Karpen G.H."/>
            <person name="Kataoka E."/>
            <person name="Keightley P.D."/>
            <person name="Kheradpour P."/>
            <person name="Kirkness E.F."/>
            <person name="Koerich L.B."/>
            <person name="Kristiansen K."/>
            <person name="Kudrna D."/>
            <person name="Kulathinal R.J."/>
            <person name="Kumar S."/>
            <person name="Kwok R."/>
            <person name="Lander E."/>
            <person name="Langley C.H."/>
            <person name="Lapoint R."/>
            <person name="Lazzaro B.P."/>
            <person name="Lee S.J."/>
            <person name="Levesque L."/>
            <person name="Li R."/>
            <person name="Lin C.F."/>
            <person name="Lin M.F."/>
            <person name="Lindblad-Toh K."/>
            <person name="Llopart A."/>
            <person name="Long M."/>
            <person name="Low L."/>
            <person name="Lozovsky E."/>
            <person name="Lu J."/>
            <person name="Luo M."/>
            <person name="Machado C.A."/>
            <person name="Makalowski W."/>
            <person name="Marzo M."/>
            <person name="Matsuda M."/>
            <person name="Matzkin L."/>
            <person name="McAllister B."/>
            <person name="McBride C.S."/>
            <person name="McKernan B."/>
            <person name="McKernan K."/>
            <person name="Mendez-Lago M."/>
            <person name="Minx P."/>
            <person name="Mollenhauer M.U."/>
            <person name="Montooth K."/>
            <person name="Mount S.M."/>
            <person name="Mu X."/>
            <person name="Myers E."/>
            <person name="Negre B."/>
            <person name="Newfeld S."/>
            <person name="Nielsen R."/>
            <person name="Noor M.A."/>
            <person name="O'Grady P."/>
            <person name="Pachter L."/>
            <person name="Papaceit M."/>
            <person name="Parisi M.J."/>
            <person name="Parisi M."/>
            <person name="Parts L."/>
            <person name="Pedersen J.S."/>
            <person name="Pesole G."/>
            <person name="Phillippy A.M."/>
            <person name="Ponting C.P."/>
            <person name="Pop M."/>
            <person name="Porcelli D."/>
            <person name="Powell J.R."/>
            <person name="Prohaska S."/>
            <person name="Pruitt K."/>
            <person name="Puig M."/>
            <person name="Quesneville H."/>
            <person name="Ram K.R."/>
            <person name="Rand D."/>
            <person name="Rasmussen M.D."/>
            <person name="Reed L.K."/>
            <person name="Reenan R."/>
            <person name="Reily A."/>
            <person name="Remington K.A."/>
            <person name="Rieger T.T."/>
            <person name="Ritchie M.G."/>
            <person name="Robin C."/>
            <person name="Rogers Y.H."/>
            <person name="Rohde C."/>
            <person name="Rozas J."/>
            <person name="Rubenfield M.J."/>
            <person name="Ruiz A."/>
            <person name="Russo S."/>
            <person name="Salzberg S.L."/>
            <person name="Sanchez-Gracia A."/>
            <person name="Saranga D.J."/>
            <person name="Sato H."/>
            <person name="Schaeffer S.W."/>
            <person name="Schatz M.C."/>
            <person name="Schlenke T."/>
            <person name="Schwartz R."/>
            <person name="Segarra C."/>
            <person name="Singh R.S."/>
            <person name="Sirot L."/>
            <person name="Sirota M."/>
            <person name="Sisneros N.B."/>
            <person name="Smith C.D."/>
            <person name="Smith T.F."/>
            <person name="Spieth J."/>
            <person name="Stage D.E."/>
            <person name="Stark A."/>
            <person name="Stephan W."/>
            <person name="Strausberg R.L."/>
            <person name="Strempel S."/>
            <person name="Sturgill D."/>
            <person name="Sutton G."/>
            <person name="Sutton G.G."/>
            <person name="Tao W."/>
            <person name="Teichmann S."/>
            <person name="Tobari Y.N."/>
            <person name="Tomimura Y."/>
            <person name="Tsolas J.M."/>
            <person name="Valente V.L."/>
            <person name="Venter E."/>
            <person name="Venter J.C."/>
            <person name="Vicario S."/>
            <person name="Vieira F.G."/>
            <person name="Vilella A.J."/>
            <person name="Villasante A."/>
            <person name="Walenz B."/>
            <person name="Wang J."/>
            <person name="Wasserman M."/>
            <person name="Watts T."/>
            <person name="Wilson D."/>
            <person name="Wilson R.K."/>
            <person name="Wing R.A."/>
            <person name="Wolfner M.F."/>
            <person name="Wong A."/>
            <person name="Wong G.K."/>
            <person name="Wu C.I."/>
            <person name="Wu G."/>
            <person name="Yamamoto D."/>
            <person name="Yang H.P."/>
            <person name="Yang S.P."/>
            <person name="Yorke J.A."/>
            <person name="Yoshida K."/>
            <person name="Zdobnov E."/>
            <person name="Zhang P."/>
            <person name="Zhang Y."/>
            <person name="Zimin A.V."/>
            <person name="Baldwin J."/>
            <person name="Abdouelleil A."/>
            <person name="Abdulkadir J."/>
            <person name="Abebe A."/>
            <person name="Abera B."/>
            <person name="Abreu J."/>
            <person name="Acer S.C."/>
            <person name="Aftuck L."/>
            <person name="Alexander A."/>
            <person name="An P."/>
            <person name="Anderson E."/>
            <person name="Anderson S."/>
            <person name="Arachi H."/>
            <person name="Azer M."/>
            <person name="Bachantsang P."/>
            <person name="Barry A."/>
            <person name="Bayul T."/>
            <person name="Berlin A."/>
            <person name="Bessette D."/>
            <person name="Bloom T."/>
            <person name="Blye J."/>
            <person name="Boguslavskiy L."/>
            <person name="Bonnet C."/>
            <person name="Boukhgalter B."/>
            <person name="Bourzgui I."/>
            <person name="Brown A."/>
            <person name="Cahill P."/>
            <person name="Channer S."/>
            <person name="Cheshatsang Y."/>
            <person name="Chuda L."/>
            <person name="Citroen M."/>
            <person name="Collymore A."/>
            <person name="Cooke P."/>
            <person name="Costello M."/>
            <person name="D'Aco K."/>
            <person name="Daza R."/>
            <person name="De Haan G."/>
            <person name="DeGray S."/>
            <person name="DeMaso C."/>
            <person name="Dhargay N."/>
            <person name="Dooley K."/>
            <person name="Dooley E."/>
            <person name="Doricent M."/>
            <person name="Dorje P."/>
            <person name="Dorjee K."/>
            <person name="Dupes A."/>
            <person name="Elong R."/>
            <person name="Falk J."/>
            <person name="Farina A."/>
            <person name="Faro S."/>
            <person name="Ferguson D."/>
            <person name="Fisher S."/>
            <person name="Foley C.D."/>
            <person name="Franke A."/>
            <person name="Friedrich D."/>
            <person name="Gadbois L."/>
            <person name="Gearin G."/>
            <person name="Gearin C.R."/>
            <person name="Giannoukos G."/>
            <person name="Goode T."/>
            <person name="Graham J."/>
            <person name="Grandbois E."/>
            <person name="Grewal S."/>
            <person name="Gyaltsen K."/>
            <person name="Hafez N."/>
            <person name="Hagos B."/>
            <person name="Hall J."/>
            <person name="Henson C."/>
            <person name="Hollinger A."/>
            <person name="Honan T."/>
            <person name="Huard M.D."/>
            <person name="Hughes L."/>
            <person name="Hurhula B."/>
            <person name="Husby M.E."/>
            <person name="Kamat A."/>
            <person name="Kanga B."/>
            <person name="Kashin S."/>
            <person name="Khazanovich D."/>
            <person name="Kisner P."/>
            <person name="Lance K."/>
            <person name="Lara M."/>
            <person name="Lee W."/>
            <person name="Lennon N."/>
            <person name="Letendre F."/>
            <person name="LeVine R."/>
            <person name="Lipovsky A."/>
            <person name="Liu X."/>
            <person name="Liu J."/>
            <person name="Liu S."/>
            <person name="Lokyitsang T."/>
            <person name="Lokyitsang Y."/>
            <person name="Lubonja R."/>
            <person name="Lui A."/>
            <person name="MacDonald P."/>
            <person name="Magnisalis V."/>
            <person name="Maru K."/>
            <person name="Matthews C."/>
            <person name="McCusker W."/>
            <person name="McDonough S."/>
            <person name="Mehta T."/>
            <person name="Meldrim J."/>
            <person name="Meneus L."/>
            <person name="Mihai O."/>
            <person name="Mihalev A."/>
            <person name="Mihova T."/>
            <person name="Mittelman R."/>
            <person name="Mlenga V."/>
            <person name="Montmayeur A."/>
            <person name="Mulrain L."/>
            <person name="Navidi A."/>
            <person name="Naylor J."/>
            <person name="Negash T."/>
            <person name="Nguyen T."/>
            <person name="Nguyen N."/>
            <person name="Nicol R."/>
            <person name="Norbu C."/>
            <person name="Norbu N."/>
            <person name="Novod N."/>
            <person name="O'Neill B."/>
            <person name="Osman S."/>
            <person name="Markiewicz E."/>
            <person name="Oyono O.L."/>
            <person name="Patti C."/>
            <person name="Phunkhang P."/>
            <person name="Pierre F."/>
            <person name="Priest M."/>
            <person name="Raghuraman S."/>
            <person name="Rege F."/>
            <person name="Reyes R."/>
            <person name="Rise C."/>
            <person name="Rogov P."/>
            <person name="Ross K."/>
            <person name="Ryan E."/>
            <person name="Settipalli S."/>
            <person name="Shea T."/>
            <person name="Sherpa N."/>
            <person name="Shi L."/>
            <person name="Shih D."/>
            <person name="Sparrow T."/>
            <person name="Spaulding J."/>
            <person name="Stalker J."/>
            <person name="Stange-Thomann N."/>
            <person name="Stavropoulos S."/>
            <person name="Stone C."/>
            <person name="Strader C."/>
            <person name="Tesfaye S."/>
            <person name="Thomson T."/>
            <person name="Thoulutsang Y."/>
            <person name="Thoulutsang D."/>
            <person name="Topham K."/>
            <person name="Topping I."/>
            <person name="Tsamla T."/>
            <person name="Vassiliev H."/>
            <person name="Vo A."/>
            <person name="Wangchuk T."/>
            <person name="Wangdi T."/>
            <person name="Weiand M."/>
            <person name="Wilkinson J."/>
            <person name="Wilson A."/>
            <person name="Yadav S."/>
            <person name="Young G."/>
            <person name="Yu Q."/>
            <person name="Zembek L."/>
            <person name="Zhong D."/>
            <person name="Zimmer A."/>
            <person name="Zwirko Z."/>
            <person name="Jaffe D.B."/>
            <person name="Alvarez P."/>
            <person name="Brockman W."/>
            <person name="Butler J."/>
            <person name="Chin C."/>
            <person name="Gnerre S."/>
            <person name="Grabherr M."/>
            <person name="Kleber M."/>
            <person name="Mauceli E."/>
            <person name="MacCallum I."/>
        </authorList>
    </citation>
    <scope>NUCLEOTIDE SEQUENCE [LARGE SCALE GENOMIC DNA]</scope>
    <source>
        <strain evidence="2">MSH-3 / Tucson 14011-0111.49</strain>
    </source>
</reference>
<proteinExistence type="predicted"/>
<evidence type="ECO:0000313" key="1">
    <source>
        <dbReference type="EMBL" id="EDW26053.1"/>
    </source>
</evidence>
<organism evidence="2">
    <name type="scientific">Drosophila persimilis</name>
    <name type="common">Fruit fly</name>
    <dbReference type="NCBI Taxonomy" id="7234"/>
    <lineage>
        <taxon>Eukaryota</taxon>
        <taxon>Metazoa</taxon>
        <taxon>Ecdysozoa</taxon>
        <taxon>Arthropoda</taxon>
        <taxon>Hexapoda</taxon>
        <taxon>Insecta</taxon>
        <taxon>Pterygota</taxon>
        <taxon>Neoptera</taxon>
        <taxon>Endopterygota</taxon>
        <taxon>Diptera</taxon>
        <taxon>Brachycera</taxon>
        <taxon>Muscomorpha</taxon>
        <taxon>Ephydroidea</taxon>
        <taxon>Drosophilidae</taxon>
        <taxon>Drosophila</taxon>
        <taxon>Sophophora</taxon>
    </lineage>
</organism>
<accession>B4HDC9</accession>
<gene>
    <name evidence="1" type="primary">Dper\GL13158</name>
    <name evidence="1" type="ORF">Dper_GL13158</name>
</gene>
<sequence length="119" mass="13686">MVPLVPAWFHLFQFQYTFHSLVRKTNQKALVCIGKLFHQFVEQNGTDCGPRPDFGTFPMVFPRENAALNTRTIPFHTFQALKSTQVFHVESSKIGTIEMAFREQPAGTHTHPHWRIGGF</sequence>
<dbReference type="EMBL" id="CH480070">
    <property type="protein sequence ID" value="EDW26053.1"/>
    <property type="molecule type" value="Genomic_DNA"/>
</dbReference>
<name>B4HDC9_DROPE</name>